<evidence type="ECO:0008006" key="4">
    <source>
        <dbReference type="Google" id="ProtNLM"/>
    </source>
</evidence>
<feature type="transmembrane region" description="Helical" evidence="1">
    <location>
        <begin position="343"/>
        <end position="364"/>
    </location>
</feature>
<keyword evidence="1" id="KW-1133">Transmembrane helix</keyword>
<proteinExistence type="predicted"/>
<feature type="transmembrane region" description="Helical" evidence="1">
    <location>
        <begin position="371"/>
        <end position="392"/>
    </location>
</feature>
<keyword evidence="1" id="KW-0812">Transmembrane</keyword>
<feature type="transmembrane region" description="Helical" evidence="1">
    <location>
        <begin position="202"/>
        <end position="220"/>
    </location>
</feature>
<accession>A0A4R5YSP6</accession>
<sequence>MMQRPAVMQQAGAEAAGWGAALALALIAVAVVASTSSWLLYRDGDSVVVALMADSLRRGEPQDWALSPVLFLPETAVYGALSFLGLGTVGTLTLNAVVNLLAVYGGIRLVAGRFRPGARPVAGSVLAFAAFVALIVLEVPDGMPGFHLALLTATTTYYSATVVGTLVVVGLLRRTLDGTPPVRTAPVTVLVVAVSTLTNPLFVVWCVLPAVGAVGILVVRRRIDPRLAFVLLLSITGAAAVGYLLRAPFAGTIVAAGGNYLRPDRAGAAIAHLAEVSGVTMSRWNGALWFAAVLALVVACVVIGLRAWRWRDAVVAAVCGIAVAAPIAATALVIVAGTDADRYLQPWVFLPILVLAVAPPAVSVPRAVSGALVSALAVGGVAAVPVTVAAAVRDDVDLACVTRWVEQSGRTGAGQFWTVRAPKLALADPSQLIQVDNTLRPYDWLVNRAERRGPVTFLVQDAASVPFVLPVGAETPDRVACGRYTILDFGSRVLPLGEPRN</sequence>
<dbReference type="AlphaFoldDB" id="A0A4R5YSP6"/>
<comment type="caution">
    <text evidence="2">The sequence shown here is derived from an EMBL/GenBank/DDBJ whole genome shotgun (WGS) entry which is preliminary data.</text>
</comment>
<gene>
    <name evidence="2" type="ORF">E2R54_03830</name>
</gene>
<feature type="transmembrane region" description="Helical" evidence="1">
    <location>
        <begin position="287"/>
        <end position="308"/>
    </location>
</feature>
<feature type="transmembrane region" description="Helical" evidence="1">
    <location>
        <begin position="117"/>
        <end position="137"/>
    </location>
</feature>
<feature type="transmembrane region" description="Helical" evidence="1">
    <location>
        <begin position="21"/>
        <end position="41"/>
    </location>
</feature>
<reference evidence="2 3" key="1">
    <citation type="submission" date="2019-03" db="EMBL/GenBank/DDBJ databases">
        <title>Genome Sequencing and Assembly of Various Microbes Isolated from Partially Reclaimed Soil and Acid Mine Drainage (AMD) Site.</title>
        <authorList>
            <person name="Steinbock B."/>
            <person name="Bechtold R."/>
            <person name="Sevigny J.L."/>
            <person name="Thomas D."/>
            <person name="Cuthill L.R."/>
            <person name="Aveiro Johannsen E.J."/>
            <person name="Thomas K."/>
            <person name="Ghosh A."/>
        </authorList>
    </citation>
    <scope>NUCLEOTIDE SEQUENCE [LARGE SCALE GENOMIC DNA]</scope>
    <source>
        <strain evidence="2 3">F-B2</strain>
    </source>
</reference>
<evidence type="ECO:0000313" key="3">
    <source>
        <dbReference type="Proteomes" id="UP000295633"/>
    </source>
</evidence>
<feature type="transmembrane region" description="Helical" evidence="1">
    <location>
        <begin position="227"/>
        <end position="245"/>
    </location>
</feature>
<feature type="transmembrane region" description="Helical" evidence="1">
    <location>
        <begin position="315"/>
        <end position="337"/>
    </location>
</feature>
<feature type="transmembrane region" description="Helical" evidence="1">
    <location>
        <begin position="76"/>
        <end position="105"/>
    </location>
</feature>
<organism evidence="2 3">
    <name type="scientific">Microbacterium oleivorans</name>
    <dbReference type="NCBI Taxonomy" id="273677"/>
    <lineage>
        <taxon>Bacteria</taxon>
        <taxon>Bacillati</taxon>
        <taxon>Actinomycetota</taxon>
        <taxon>Actinomycetes</taxon>
        <taxon>Micrococcales</taxon>
        <taxon>Microbacteriaceae</taxon>
        <taxon>Microbacterium</taxon>
    </lineage>
</organism>
<evidence type="ECO:0000313" key="2">
    <source>
        <dbReference type="EMBL" id="TDL46387.1"/>
    </source>
</evidence>
<dbReference type="Proteomes" id="UP000295633">
    <property type="component" value="Unassembled WGS sequence"/>
</dbReference>
<name>A0A4R5YSP6_9MICO</name>
<feature type="transmembrane region" description="Helical" evidence="1">
    <location>
        <begin position="149"/>
        <end position="172"/>
    </location>
</feature>
<evidence type="ECO:0000256" key="1">
    <source>
        <dbReference type="SAM" id="Phobius"/>
    </source>
</evidence>
<dbReference type="EMBL" id="SMZX01000001">
    <property type="protein sequence ID" value="TDL46387.1"/>
    <property type="molecule type" value="Genomic_DNA"/>
</dbReference>
<protein>
    <recommendedName>
        <fullName evidence="4">Glycosyltransferase RgtA/B/C/D-like domain-containing protein</fullName>
    </recommendedName>
</protein>
<feature type="transmembrane region" description="Helical" evidence="1">
    <location>
        <begin position="179"/>
        <end position="196"/>
    </location>
</feature>
<keyword evidence="1" id="KW-0472">Membrane</keyword>